<feature type="transmembrane region" description="Helical" evidence="1">
    <location>
        <begin position="7"/>
        <end position="27"/>
    </location>
</feature>
<gene>
    <name evidence="2" type="ORF">CF5_0164</name>
</gene>
<name>A0AAX4J7P2_9CAUD</name>
<sequence>MGKILQLYVTAFLLTLLLYSIGFLFFFGLAKLIIMIFSLSINVWLLTGCIWLGYFIYRSTTNMIKDVIEKIVKDQE</sequence>
<accession>A0AAX4J7P2</accession>
<protein>
    <submittedName>
        <fullName evidence="2">Membrane protein</fullName>
    </submittedName>
</protein>
<evidence type="ECO:0000313" key="3">
    <source>
        <dbReference type="Proteomes" id="UP001432109"/>
    </source>
</evidence>
<evidence type="ECO:0000256" key="1">
    <source>
        <dbReference type="SAM" id="Phobius"/>
    </source>
</evidence>
<keyword evidence="1" id="KW-0812">Transmembrane</keyword>
<feature type="transmembrane region" description="Helical" evidence="1">
    <location>
        <begin position="33"/>
        <end position="57"/>
    </location>
</feature>
<keyword evidence="1" id="KW-1133">Transmembrane helix</keyword>
<keyword evidence="1" id="KW-0472">Membrane</keyword>
<dbReference type="Proteomes" id="UP001432109">
    <property type="component" value="Segment"/>
</dbReference>
<reference evidence="2" key="1">
    <citation type="submission" date="2023-12" db="EMBL/GenBank/DDBJ databases">
        <title>Isolation and Characterisation of Novel Lytic Bacteriophages for therapeutic applications in Prosthetic Joint Infections.</title>
        <authorList>
            <person name="Burton N."/>
            <person name="Melo L.D.R."/>
            <person name="Pearce B."/>
            <person name="Tadesse M.D."/>
            <person name="Vryonis E."/>
            <person name="Sagona A."/>
        </authorList>
    </citation>
    <scope>NUCLEOTIDE SEQUENCE</scope>
</reference>
<dbReference type="EMBL" id="PP034390">
    <property type="protein sequence ID" value="WRW34745.1"/>
    <property type="molecule type" value="Genomic_DNA"/>
</dbReference>
<proteinExistence type="predicted"/>
<evidence type="ECO:0000313" key="2">
    <source>
        <dbReference type="EMBL" id="WRW34745.1"/>
    </source>
</evidence>
<organism evidence="2 3">
    <name type="scientific">Staphylococcus phage CF5</name>
    <dbReference type="NCBI Taxonomy" id="3113739"/>
    <lineage>
        <taxon>Viruses</taxon>
        <taxon>Duplodnaviria</taxon>
        <taxon>Heunggongvirae</taxon>
        <taxon>Uroviricota</taxon>
        <taxon>Caudoviricetes</taxon>
        <taxon>Herelleviridae</taxon>
        <taxon>Twortvirinae</taxon>
        <taxon>Silviavirus</taxon>
    </lineage>
</organism>